<dbReference type="GO" id="GO:0009416">
    <property type="term" value="P:response to light stimulus"/>
    <property type="evidence" value="ECO:0007669"/>
    <property type="project" value="TreeGrafter"/>
</dbReference>
<dbReference type="Pfam" id="PF00875">
    <property type="entry name" value="DNA_photolyase"/>
    <property type="match status" value="1"/>
</dbReference>
<keyword evidence="3 4" id="KW-0274">FAD</keyword>
<dbReference type="SUPFAM" id="SSF52425">
    <property type="entry name" value="Cryptochrome/photolyase, N-terminal domain"/>
    <property type="match status" value="1"/>
</dbReference>
<feature type="binding site" evidence="4">
    <location>
        <position position="215"/>
    </location>
    <ligand>
        <name>FAD</name>
        <dbReference type="ChEBI" id="CHEBI:57692"/>
    </ligand>
</feature>
<dbReference type="InterPro" id="IPR014729">
    <property type="entry name" value="Rossmann-like_a/b/a_fold"/>
</dbReference>
<dbReference type="InterPro" id="IPR002081">
    <property type="entry name" value="Cryptochrome/DNA_photolyase_1"/>
</dbReference>
<dbReference type="InterPro" id="IPR036155">
    <property type="entry name" value="Crypto/Photolyase_N_sf"/>
</dbReference>
<gene>
    <name evidence="7" type="ORF">SAMN05421512_11566</name>
</gene>
<dbReference type="Gene3D" id="1.25.40.80">
    <property type="match status" value="1"/>
</dbReference>
<evidence type="ECO:0000256" key="4">
    <source>
        <dbReference type="PIRSR" id="PIRSR602081-1"/>
    </source>
</evidence>
<dbReference type="Gene3D" id="3.40.50.620">
    <property type="entry name" value="HUPs"/>
    <property type="match status" value="1"/>
</dbReference>
<accession>A0A285TRE0</accession>
<keyword evidence="7" id="KW-0456">Lyase</keyword>
<comment type="cofactor">
    <cofactor evidence="1">
        <name>(6R)-5,10-methylene-5,6,7,8-tetrahydrofolate</name>
        <dbReference type="ChEBI" id="CHEBI:15636"/>
    </cofactor>
</comment>
<dbReference type="PROSITE" id="PS51645">
    <property type="entry name" value="PHR_CRY_ALPHA_BETA"/>
    <property type="match status" value="1"/>
</dbReference>
<dbReference type="Proteomes" id="UP000219331">
    <property type="component" value="Unassembled WGS sequence"/>
</dbReference>
<dbReference type="GO" id="GO:0071949">
    <property type="term" value="F:FAD binding"/>
    <property type="evidence" value="ECO:0007669"/>
    <property type="project" value="TreeGrafter"/>
</dbReference>
<evidence type="ECO:0000256" key="2">
    <source>
        <dbReference type="ARBA" id="ARBA00022630"/>
    </source>
</evidence>
<name>A0A285TRE0_9HYPH</name>
<evidence type="ECO:0000313" key="7">
    <source>
        <dbReference type="EMBL" id="SOC25989.1"/>
    </source>
</evidence>
<sequence>MTSSPAPALQVVWFKRDLRTHDHEPLARAAERGPVLPLYVIEPELWQQVDMSARHWAFIAEALTALQVDLARLGQPLVLRRGGVVEVLARIHAARGIAALWSHQETGNGWTFARDRKVSAWCRAQGIPWHELRQDGVTRRLRSRDGWAAGWERDMAAPQVAAPVLAPLSLADTGRIPAPDELGLAADPCPGRQAGGRPAGLACLDSFLHRRGEPYRSAMSSPVLAFDACSRLSPHLAWGTLSLRETLQACRTRQRALRDGPASARGWRQSLSSFDGRLHWRSHFMQKLEDAPSLEFRNLHRAYDGLRPPAESEPARLAAWMRGETGLPFVDACMRALTATGWMNFRMRAMLMAVASYHLWLDWRRPGEHLARLFTDYEPGIHWPQVQMQSGTTGINTVRIYNPVKQGIDQDPDGSFTRAWVPELAPVPDRFLQEPWKWEGAASVLGSRYPASIVDHLAAARHAREAVWGRRGASGFRDAANRIQQRHGSRRSGLSVPSRTRRPRPDTGQLSLFLDTAEDRKP</sequence>
<keyword evidence="8" id="KW-1185">Reference proteome</keyword>
<dbReference type="GO" id="GO:0003677">
    <property type="term" value="F:DNA binding"/>
    <property type="evidence" value="ECO:0007669"/>
    <property type="project" value="TreeGrafter"/>
</dbReference>
<dbReference type="STRING" id="538381.GCA_001696535_01051"/>
<keyword evidence="2 4" id="KW-0285">Flavoprotein</keyword>
<evidence type="ECO:0000313" key="8">
    <source>
        <dbReference type="Proteomes" id="UP000219331"/>
    </source>
</evidence>
<feature type="region of interest" description="Disordered" evidence="5">
    <location>
        <begin position="481"/>
        <end position="522"/>
    </location>
</feature>
<evidence type="ECO:0000256" key="1">
    <source>
        <dbReference type="ARBA" id="ARBA00001932"/>
    </source>
</evidence>
<dbReference type="EMBL" id="OBML01000015">
    <property type="protein sequence ID" value="SOC25989.1"/>
    <property type="molecule type" value="Genomic_DNA"/>
</dbReference>
<protein>
    <submittedName>
        <fullName evidence="7">Deoxyribodipyrimidine photo-lyase family protein (Cryptochrome)</fullName>
    </submittedName>
</protein>
<evidence type="ECO:0000256" key="3">
    <source>
        <dbReference type="ARBA" id="ARBA00022827"/>
    </source>
</evidence>
<reference evidence="7 8" key="1">
    <citation type="submission" date="2017-08" db="EMBL/GenBank/DDBJ databases">
        <authorList>
            <person name="de Groot N.N."/>
        </authorList>
    </citation>
    <scope>NUCLEOTIDE SEQUENCE [LARGE SCALE GENOMIC DNA]</scope>
    <source>
        <strain evidence="7 8">USBA 352</strain>
    </source>
</reference>
<dbReference type="AlphaFoldDB" id="A0A285TRE0"/>
<evidence type="ECO:0000256" key="5">
    <source>
        <dbReference type="SAM" id="MobiDB-lite"/>
    </source>
</evidence>
<dbReference type="RefSeq" id="WP_208980457.1">
    <property type="nucleotide sequence ID" value="NZ_OBML01000015.1"/>
</dbReference>
<evidence type="ECO:0000259" key="6">
    <source>
        <dbReference type="PROSITE" id="PS51645"/>
    </source>
</evidence>
<proteinExistence type="predicted"/>
<dbReference type="InterPro" id="IPR005101">
    <property type="entry name" value="Cryptochr/Photolyase_FAD-bd"/>
</dbReference>
<feature type="binding site" evidence="4">
    <location>
        <position position="274"/>
    </location>
    <ligand>
        <name>FAD</name>
        <dbReference type="ChEBI" id="CHEBI:57692"/>
    </ligand>
</feature>
<comment type="cofactor">
    <cofactor evidence="4">
        <name>FAD</name>
        <dbReference type="ChEBI" id="CHEBI:57692"/>
    </cofactor>
    <text evidence="4">Binds 1 FAD per subunit.</text>
</comment>
<dbReference type="SUPFAM" id="SSF48173">
    <property type="entry name" value="Cryptochrome/photolyase FAD-binding domain"/>
    <property type="match status" value="1"/>
</dbReference>
<dbReference type="PANTHER" id="PTHR11455">
    <property type="entry name" value="CRYPTOCHROME"/>
    <property type="match status" value="1"/>
</dbReference>
<feature type="domain" description="Photolyase/cryptochrome alpha/beta" evidence="6">
    <location>
        <begin position="8"/>
        <end position="137"/>
    </location>
</feature>
<dbReference type="InterPro" id="IPR036134">
    <property type="entry name" value="Crypto/Photolyase_FAD-like_sf"/>
</dbReference>
<dbReference type="InterPro" id="IPR006050">
    <property type="entry name" value="DNA_photolyase_N"/>
</dbReference>
<organism evidence="7 8">
    <name type="scientific">Stappia indica</name>
    <dbReference type="NCBI Taxonomy" id="538381"/>
    <lineage>
        <taxon>Bacteria</taxon>
        <taxon>Pseudomonadati</taxon>
        <taxon>Pseudomonadota</taxon>
        <taxon>Alphaproteobacteria</taxon>
        <taxon>Hyphomicrobiales</taxon>
        <taxon>Stappiaceae</taxon>
        <taxon>Stappia</taxon>
    </lineage>
</organism>
<dbReference type="PANTHER" id="PTHR11455:SF9">
    <property type="entry name" value="CRYPTOCHROME CIRCADIAN CLOCK 5 ISOFORM X1"/>
    <property type="match status" value="1"/>
</dbReference>
<dbReference type="GO" id="GO:0003904">
    <property type="term" value="F:deoxyribodipyrimidine photo-lyase activity"/>
    <property type="evidence" value="ECO:0007669"/>
    <property type="project" value="TreeGrafter"/>
</dbReference>
<dbReference type="Pfam" id="PF03441">
    <property type="entry name" value="FAD_binding_7"/>
    <property type="match status" value="1"/>
</dbReference>
<dbReference type="Gene3D" id="1.10.579.10">
    <property type="entry name" value="DNA Cyclobutane Dipyrimidine Photolyase, subunit A, domain 3"/>
    <property type="match status" value="1"/>
</dbReference>